<dbReference type="PANTHER" id="PTHR37953:SF1">
    <property type="entry name" value="UPF0127 PROTEIN MJ1496"/>
    <property type="match status" value="1"/>
</dbReference>
<feature type="chain" id="PRO_5047224467" evidence="1">
    <location>
        <begin position="38"/>
        <end position="178"/>
    </location>
</feature>
<evidence type="ECO:0000256" key="1">
    <source>
        <dbReference type="SAM" id="SignalP"/>
    </source>
</evidence>
<dbReference type="Proteomes" id="UP001595704">
    <property type="component" value="Unassembled WGS sequence"/>
</dbReference>
<name>A0ABV7UEJ4_9HYPH</name>
<keyword evidence="3" id="KW-1185">Reference proteome</keyword>
<protein>
    <submittedName>
        <fullName evidence="2">DUF192 domain-containing protein</fullName>
    </submittedName>
</protein>
<dbReference type="RefSeq" id="WP_191317970.1">
    <property type="nucleotide sequence ID" value="NZ_BNCG01000002.1"/>
</dbReference>
<keyword evidence="1" id="KW-0732">Signal</keyword>
<proteinExistence type="predicted"/>
<comment type="caution">
    <text evidence="2">The sequence shown here is derived from an EMBL/GenBank/DDBJ whole genome shotgun (WGS) entry which is preliminary data.</text>
</comment>
<dbReference type="PANTHER" id="PTHR37953">
    <property type="entry name" value="UPF0127 PROTEIN MJ1496"/>
    <property type="match status" value="1"/>
</dbReference>
<organism evidence="2 3">
    <name type="scientific">Camelimonas fluminis</name>
    <dbReference type="NCBI Taxonomy" id="1576911"/>
    <lineage>
        <taxon>Bacteria</taxon>
        <taxon>Pseudomonadati</taxon>
        <taxon>Pseudomonadota</taxon>
        <taxon>Alphaproteobacteria</taxon>
        <taxon>Hyphomicrobiales</taxon>
        <taxon>Chelatococcaceae</taxon>
        <taxon>Camelimonas</taxon>
    </lineage>
</organism>
<evidence type="ECO:0000313" key="2">
    <source>
        <dbReference type="EMBL" id="MFC3637110.1"/>
    </source>
</evidence>
<accession>A0ABV7UEJ4</accession>
<dbReference type="Gene3D" id="2.60.120.1140">
    <property type="entry name" value="Protein of unknown function DUF192"/>
    <property type="match status" value="1"/>
</dbReference>
<dbReference type="InterPro" id="IPR038695">
    <property type="entry name" value="Saro_0823-like_sf"/>
</dbReference>
<evidence type="ECO:0000313" key="3">
    <source>
        <dbReference type="Proteomes" id="UP001595704"/>
    </source>
</evidence>
<gene>
    <name evidence="2" type="ORF">ACFONL_06895</name>
</gene>
<sequence length="178" mass="19128">MSQPFPPRLQPAAKRTRCVLAALAIALSALSGPPAQAAGSSQGPAAALVTPVDATPLKIVTAVATHAFKVEVRDTPEGREVGLMHRRSMPEDHGMLFDFEREAPVAMWMKNTLIPLDMVFIRADGSIARVARQTEPMSTRIIASDEPVRYLLELNAGVTDNLGIRSGDRVKHPSIAGK</sequence>
<reference evidence="3" key="1">
    <citation type="journal article" date="2019" name="Int. J. Syst. Evol. Microbiol.">
        <title>The Global Catalogue of Microorganisms (GCM) 10K type strain sequencing project: providing services to taxonomists for standard genome sequencing and annotation.</title>
        <authorList>
            <consortium name="The Broad Institute Genomics Platform"/>
            <consortium name="The Broad Institute Genome Sequencing Center for Infectious Disease"/>
            <person name="Wu L."/>
            <person name="Ma J."/>
        </authorList>
    </citation>
    <scope>NUCLEOTIDE SEQUENCE [LARGE SCALE GENOMIC DNA]</scope>
    <source>
        <strain evidence="3">KCTC 42282</strain>
    </source>
</reference>
<dbReference type="InterPro" id="IPR003795">
    <property type="entry name" value="DUF192"/>
</dbReference>
<dbReference type="Pfam" id="PF02643">
    <property type="entry name" value="DUF192"/>
    <property type="match status" value="1"/>
</dbReference>
<feature type="signal peptide" evidence="1">
    <location>
        <begin position="1"/>
        <end position="37"/>
    </location>
</feature>
<dbReference type="EMBL" id="JBHRYC010000026">
    <property type="protein sequence ID" value="MFC3637110.1"/>
    <property type="molecule type" value="Genomic_DNA"/>
</dbReference>